<keyword evidence="3" id="KW-0479">Metal-binding</keyword>
<dbReference type="InterPro" id="IPR025702">
    <property type="entry name" value="OXD"/>
</dbReference>
<protein>
    <submittedName>
        <fullName evidence="6">Uncharacterized protein</fullName>
    </submittedName>
</protein>
<dbReference type="Pfam" id="PF13816">
    <property type="entry name" value="Dehydratase_hem"/>
    <property type="match status" value="1"/>
</dbReference>
<keyword evidence="4" id="KW-0408">Iron</keyword>
<evidence type="ECO:0000256" key="5">
    <source>
        <dbReference type="ARBA" id="ARBA00023239"/>
    </source>
</evidence>
<evidence type="ECO:0000256" key="1">
    <source>
        <dbReference type="ARBA" id="ARBA00001970"/>
    </source>
</evidence>
<sequence length="346" mass="38964">MSAVKLSSEEPFVYSIFGLQIPESSDTRAKKALQDEFDALIAPHATYIDRLVQDGCATSNGKTILWLSYWKSQSEYLGWWTSKKVSEFWDNLSPSAGMWREAMTPNASRTQHMTNKNEPIGLGQLGNPISVGNKTGYWGCYRHRMAAHSNDTFTSPITHDLKTCSTAQDSSNENKPGRVFLTHFPDNICFVVEGQDHSDITPDEKKYWNDNLESYTTQWMEALFSAGPESGIWGSQMCYASDSGVFRDSTPKALNYNKKVQLFYFKDLRHMEKIGRSNKEHVELRSRFMGAYGPGGVLSSTGKIVLWVETTVLKNGEIECEYVGCEEGTGWMALAGNREFHAEKTC</sequence>
<proteinExistence type="predicted"/>
<dbReference type="EMBL" id="JAPQKH010000005">
    <property type="protein sequence ID" value="KAJ5097187.1"/>
    <property type="molecule type" value="Genomic_DNA"/>
</dbReference>
<dbReference type="OrthoDB" id="3465714at2759"/>
<comment type="caution">
    <text evidence="6">The sequence shown here is derived from an EMBL/GenBank/DDBJ whole genome shotgun (WGS) entry which is preliminary data.</text>
</comment>
<dbReference type="AlphaFoldDB" id="A0A9W9K9P9"/>
<reference evidence="6" key="1">
    <citation type="submission" date="2022-11" db="EMBL/GenBank/DDBJ databases">
        <authorList>
            <person name="Petersen C."/>
        </authorList>
    </citation>
    <scope>NUCLEOTIDE SEQUENCE</scope>
    <source>
        <strain evidence="6">IBT 30069</strain>
    </source>
</reference>
<dbReference type="Proteomes" id="UP001149165">
    <property type="component" value="Unassembled WGS sequence"/>
</dbReference>
<keyword evidence="5" id="KW-0456">Lyase</keyword>
<evidence type="ECO:0000256" key="3">
    <source>
        <dbReference type="ARBA" id="ARBA00022723"/>
    </source>
</evidence>
<keyword evidence="7" id="KW-1185">Reference proteome</keyword>
<evidence type="ECO:0000313" key="6">
    <source>
        <dbReference type="EMBL" id="KAJ5097187.1"/>
    </source>
</evidence>
<name>A0A9W9K9P9_9EURO</name>
<gene>
    <name evidence="6" type="ORF">N7456_007908</name>
</gene>
<evidence type="ECO:0000256" key="2">
    <source>
        <dbReference type="ARBA" id="ARBA00022617"/>
    </source>
</evidence>
<evidence type="ECO:0000256" key="4">
    <source>
        <dbReference type="ARBA" id="ARBA00023004"/>
    </source>
</evidence>
<reference evidence="6" key="2">
    <citation type="journal article" date="2023" name="IMA Fungus">
        <title>Comparative genomic study of the Penicillium genus elucidates a diverse pangenome and 15 lateral gene transfer events.</title>
        <authorList>
            <person name="Petersen C."/>
            <person name="Sorensen T."/>
            <person name="Nielsen M.R."/>
            <person name="Sondergaard T.E."/>
            <person name="Sorensen J.L."/>
            <person name="Fitzpatrick D.A."/>
            <person name="Frisvad J.C."/>
            <person name="Nielsen K.L."/>
        </authorList>
    </citation>
    <scope>NUCLEOTIDE SEQUENCE</scope>
    <source>
        <strain evidence="6">IBT 30069</strain>
    </source>
</reference>
<keyword evidence="2" id="KW-0349">Heme</keyword>
<evidence type="ECO:0000313" key="7">
    <source>
        <dbReference type="Proteomes" id="UP001149165"/>
    </source>
</evidence>
<comment type="cofactor">
    <cofactor evidence="1">
        <name>heme b</name>
        <dbReference type="ChEBI" id="CHEBI:60344"/>
    </cofactor>
</comment>
<accession>A0A9W9K9P9</accession>
<dbReference type="GO" id="GO:0016829">
    <property type="term" value="F:lyase activity"/>
    <property type="evidence" value="ECO:0007669"/>
    <property type="project" value="UniProtKB-KW"/>
</dbReference>
<organism evidence="6 7">
    <name type="scientific">Penicillium angulare</name>
    <dbReference type="NCBI Taxonomy" id="116970"/>
    <lineage>
        <taxon>Eukaryota</taxon>
        <taxon>Fungi</taxon>
        <taxon>Dikarya</taxon>
        <taxon>Ascomycota</taxon>
        <taxon>Pezizomycotina</taxon>
        <taxon>Eurotiomycetes</taxon>
        <taxon>Eurotiomycetidae</taxon>
        <taxon>Eurotiales</taxon>
        <taxon>Aspergillaceae</taxon>
        <taxon>Penicillium</taxon>
    </lineage>
</organism>
<dbReference type="GO" id="GO:0046872">
    <property type="term" value="F:metal ion binding"/>
    <property type="evidence" value="ECO:0007669"/>
    <property type="project" value="UniProtKB-KW"/>
</dbReference>